<comment type="caution">
    <text evidence="1">The sequence shown here is derived from an EMBL/GenBank/DDBJ whole genome shotgun (WGS) entry which is preliminary data.</text>
</comment>
<dbReference type="Proteomes" id="UP001163603">
    <property type="component" value="Chromosome 14"/>
</dbReference>
<gene>
    <name evidence="1" type="ORF">Pint_33915</name>
</gene>
<evidence type="ECO:0000313" key="2">
    <source>
        <dbReference type="Proteomes" id="UP001163603"/>
    </source>
</evidence>
<dbReference type="EMBL" id="CM047749">
    <property type="protein sequence ID" value="KAJ0010396.1"/>
    <property type="molecule type" value="Genomic_DNA"/>
</dbReference>
<reference evidence="2" key="1">
    <citation type="journal article" date="2023" name="G3 (Bethesda)">
        <title>Genome assembly and association tests identify interacting loci associated with vigor, precocity, and sex in interspecific pistachio rootstocks.</title>
        <authorList>
            <person name="Palmer W."/>
            <person name="Jacygrad E."/>
            <person name="Sagayaradj S."/>
            <person name="Cavanaugh K."/>
            <person name="Han R."/>
            <person name="Bertier L."/>
            <person name="Beede B."/>
            <person name="Kafkas S."/>
            <person name="Golino D."/>
            <person name="Preece J."/>
            <person name="Michelmore R."/>
        </authorList>
    </citation>
    <scope>NUCLEOTIDE SEQUENCE [LARGE SCALE GENOMIC DNA]</scope>
</reference>
<name>A0ACC0X422_9ROSI</name>
<protein>
    <submittedName>
        <fullName evidence="1">Uncharacterized protein</fullName>
    </submittedName>
</protein>
<sequence length="114" mass="13034">MVHLHKDRIPVGTYNKLKKKKIGPCCILQRINGNAYIVDLPPGLAISSTFNIVDLTEYHSPETPLYFVVHSWTSPFQLGKGRLMQHGIAWQETLSTKIAWDKHRPTDKHQRSMG</sequence>
<evidence type="ECO:0000313" key="1">
    <source>
        <dbReference type="EMBL" id="KAJ0010396.1"/>
    </source>
</evidence>
<keyword evidence="2" id="KW-1185">Reference proteome</keyword>
<accession>A0ACC0X422</accession>
<proteinExistence type="predicted"/>
<organism evidence="1 2">
    <name type="scientific">Pistacia integerrima</name>
    <dbReference type="NCBI Taxonomy" id="434235"/>
    <lineage>
        <taxon>Eukaryota</taxon>
        <taxon>Viridiplantae</taxon>
        <taxon>Streptophyta</taxon>
        <taxon>Embryophyta</taxon>
        <taxon>Tracheophyta</taxon>
        <taxon>Spermatophyta</taxon>
        <taxon>Magnoliopsida</taxon>
        <taxon>eudicotyledons</taxon>
        <taxon>Gunneridae</taxon>
        <taxon>Pentapetalae</taxon>
        <taxon>rosids</taxon>
        <taxon>malvids</taxon>
        <taxon>Sapindales</taxon>
        <taxon>Anacardiaceae</taxon>
        <taxon>Pistacia</taxon>
    </lineage>
</organism>